<dbReference type="Pfam" id="PF14079">
    <property type="entry name" value="DUF4260"/>
    <property type="match status" value="1"/>
</dbReference>
<evidence type="ECO:0000313" key="2">
    <source>
        <dbReference type="EMBL" id="MEG3616037.1"/>
    </source>
</evidence>
<reference evidence="2" key="1">
    <citation type="journal article" date="2024" name="Antonie Van Leeuwenhoek">
        <title>Isoptericola haloaureus sp. nov., a dimorphic actinobacterium isolated from mangrove sediments of southeast India, implicating biosaline agricultural significance through nitrogen fixation and salt tolerance genes.</title>
        <authorList>
            <person name="Prathaban M."/>
            <person name="Prathiviraj R."/>
            <person name="Ravichandran M."/>
            <person name="Natarajan S.D."/>
            <person name="Sobanaa M."/>
            <person name="Hari Krishna Kumar S."/>
            <person name="Chandrasekar V."/>
            <person name="Selvin J."/>
        </authorList>
    </citation>
    <scope>NUCLEOTIDE SEQUENCE</scope>
    <source>
        <strain evidence="2">MP1014</strain>
    </source>
</reference>
<gene>
    <name evidence="2" type="ORF">V5O49_12960</name>
</gene>
<dbReference type="RefSeq" id="WP_332902562.1">
    <property type="nucleotide sequence ID" value="NZ_JBAGLP010000118.1"/>
</dbReference>
<keyword evidence="1" id="KW-0812">Transmembrane</keyword>
<feature type="transmembrane region" description="Helical" evidence="1">
    <location>
        <begin position="9"/>
        <end position="29"/>
    </location>
</feature>
<reference evidence="2" key="2">
    <citation type="submission" date="2024-02" db="EMBL/GenBank/DDBJ databases">
        <authorList>
            <person name="Prathaban M."/>
            <person name="Mythili R."/>
            <person name="Sharmila Devi N."/>
            <person name="Sobanaa M."/>
            <person name="Prathiviraj R."/>
            <person name="Selvin J."/>
        </authorList>
    </citation>
    <scope>NUCLEOTIDE SEQUENCE</scope>
    <source>
        <strain evidence="2">MP1014</strain>
    </source>
</reference>
<name>A0ABU7Z9H8_9MICO</name>
<sequence>MSVLTRPRVVLRLEGLVLAVALLGAAVWLVPDWWWVLPAGFLLVDLSALGYLRGPRAGAAGYNAGHSTVGPVLLGLVAGGLAASGADGTAQVVCTTTALTWGFHVGVDRAFGYGLKEPDSFHHTHLGWLAGRSPGNP</sequence>
<dbReference type="Proteomes" id="UP001310387">
    <property type="component" value="Unassembled WGS sequence"/>
</dbReference>
<dbReference type="EMBL" id="JBAGLP010000118">
    <property type="protein sequence ID" value="MEG3616037.1"/>
    <property type="molecule type" value="Genomic_DNA"/>
</dbReference>
<organism evidence="2 3">
    <name type="scientific">Isoptericola haloaureus</name>
    <dbReference type="NCBI Taxonomy" id="1542902"/>
    <lineage>
        <taxon>Bacteria</taxon>
        <taxon>Bacillati</taxon>
        <taxon>Actinomycetota</taxon>
        <taxon>Actinomycetes</taxon>
        <taxon>Micrococcales</taxon>
        <taxon>Promicromonosporaceae</taxon>
        <taxon>Isoptericola</taxon>
    </lineage>
</organism>
<keyword evidence="1" id="KW-1133">Transmembrane helix</keyword>
<comment type="caution">
    <text evidence="2">The sequence shown here is derived from an EMBL/GenBank/DDBJ whole genome shotgun (WGS) entry which is preliminary data.</text>
</comment>
<keyword evidence="1" id="KW-0472">Membrane</keyword>
<evidence type="ECO:0000256" key="1">
    <source>
        <dbReference type="SAM" id="Phobius"/>
    </source>
</evidence>
<dbReference type="InterPro" id="IPR025356">
    <property type="entry name" value="DUF4260"/>
</dbReference>
<accession>A0ABU7Z9H8</accession>
<evidence type="ECO:0000313" key="3">
    <source>
        <dbReference type="Proteomes" id="UP001310387"/>
    </source>
</evidence>
<keyword evidence="3" id="KW-1185">Reference proteome</keyword>
<proteinExistence type="predicted"/>
<protein>
    <submittedName>
        <fullName evidence="2">DUF4260 domain-containing protein</fullName>
    </submittedName>
</protein>